<name>F4W544_ACREC</name>
<gene>
    <name evidence="1" type="ORF">G5I_00535</name>
</gene>
<accession>F4W544</accession>
<dbReference type="Proteomes" id="UP000007755">
    <property type="component" value="Unassembled WGS sequence"/>
</dbReference>
<dbReference type="InParanoid" id="F4W544"/>
<proteinExistence type="predicted"/>
<dbReference type="EMBL" id="GL887596">
    <property type="protein sequence ID" value="EGI70740.1"/>
    <property type="molecule type" value="Genomic_DNA"/>
</dbReference>
<reference evidence="1" key="1">
    <citation type="submission" date="2011-02" db="EMBL/GenBank/DDBJ databases">
        <title>The genome of the leaf-cutting ant Acromyrmex echinatior suggests key adaptations to social evolution and fungus farming.</title>
        <authorList>
            <person name="Nygaard S."/>
            <person name="Zhang G."/>
        </authorList>
    </citation>
    <scope>NUCLEOTIDE SEQUENCE</scope>
</reference>
<keyword evidence="2" id="KW-1185">Reference proteome</keyword>
<evidence type="ECO:0000313" key="2">
    <source>
        <dbReference type="Proteomes" id="UP000007755"/>
    </source>
</evidence>
<protein>
    <submittedName>
        <fullName evidence="1">Uncharacterized protein</fullName>
    </submittedName>
</protein>
<sequence length="167" mass="18611">MASGHVVLPPPHRYYTTTDATWTRRLKYLHGQIERYCAESLDYLWSNTGKIGRWGERTREEGKGCNCEDIPAHSAHSALEFVVENSCDPTIQLSSGYELRPASSVRHTDICLLQRGAPFPASNAITDVAELFGFETEHRLRTCEPSSALERCGADVSAVQKAQSVNR</sequence>
<evidence type="ECO:0000313" key="1">
    <source>
        <dbReference type="EMBL" id="EGI70740.1"/>
    </source>
</evidence>
<organism evidence="2">
    <name type="scientific">Acromyrmex echinatior</name>
    <name type="common">Panamanian leafcutter ant</name>
    <name type="synonym">Acromyrmex octospinosus echinatior</name>
    <dbReference type="NCBI Taxonomy" id="103372"/>
    <lineage>
        <taxon>Eukaryota</taxon>
        <taxon>Metazoa</taxon>
        <taxon>Ecdysozoa</taxon>
        <taxon>Arthropoda</taxon>
        <taxon>Hexapoda</taxon>
        <taxon>Insecta</taxon>
        <taxon>Pterygota</taxon>
        <taxon>Neoptera</taxon>
        <taxon>Endopterygota</taxon>
        <taxon>Hymenoptera</taxon>
        <taxon>Apocrita</taxon>
        <taxon>Aculeata</taxon>
        <taxon>Formicoidea</taxon>
        <taxon>Formicidae</taxon>
        <taxon>Myrmicinae</taxon>
        <taxon>Acromyrmex</taxon>
    </lineage>
</organism>
<dbReference type="AlphaFoldDB" id="F4W544"/>